<evidence type="ECO:0000313" key="2">
    <source>
        <dbReference type="EMBL" id="QJB32211.1"/>
    </source>
</evidence>
<dbReference type="AlphaFoldDB" id="A0AAE6ZGI4"/>
<dbReference type="InterPro" id="IPR052077">
    <property type="entry name" value="CcrZ_PhaseVar_Mediator"/>
</dbReference>
<dbReference type="InterPro" id="IPR002575">
    <property type="entry name" value="Aminoglycoside_PTrfase"/>
</dbReference>
<accession>A0AAE6ZGI4</accession>
<dbReference type="InterPro" id="IPR011009">
    <property type="entry name" value="Kinase-like_dom_sf"/>
</dbReference>
<gene>
    <name evidence="2" type="ORF">HF329_13100</name>
</gene>
<dbReference type="CDD" id="cd05151">
    <property type="entry name" value="ChoK-like"/>
    <property type="match status" value="1"/>
</dbReference>
<dbReference type="Gene3D" id="3.90.1200.10">
    <property type="match status" value="1"/>
</dbReference>
<evidence type="ECO:0000259" key="1">
    <source>
        <dbReference type="Pfam" id="PF01636"/>
    </source>
</evidence>
<dbReference type="Proteomes" id="UP000502421">
    <property type="component" value="Chromosome"/>
</dbReference>
<dbReference type="EMBL" id="CP051205">
    <property type="protein sequence ID" value="QJB32211.1"/>
    <property type="molecule type" value="Genomic_DNA"/>
</dbReference>
<proteinExistence type="predicted"/>
<name>A0AAE6ZGI4_9BACT</name>
<protein>
    <submittedName>
        <fullName evidence="2">Phosphotransferase</fullName>
    </submittedName>
</protein>
<dbReference type="Pfam" id="PF01636">
    <property type="entry name" value="APH"/>
    <property type="match status" value="1"/>
</dbReference>
<dbReference type="SUPFAM" id="SSF56112">
    <property type="entry name" value="Protein kinase-like (PK-like)"/>
    <property type="match status" value="1"/>
</dbReference>
<dbReference type="PANTHER" id="PTHR40086:SF1">
    <property type="entry name" value="CELL CYCLE REGULATOR CCRZ"/>
    <property type="match status" value="1"/>
</dbReference>
<organism evidence="2 3">
    <name type="scientific">Chitinophaga oryzae</name>
    <dbReference type="NCBI Taxonomy" id="2725414"/>
    <lineage>
        <taxon>Bacteria</taxon>
        <taxon>Pseudomonadati</taxon>
        <taxon>Bacteroidota</taxon>
        <taxon>Chitinophagia</taxon>
        <taxon>Chitinophagales</taxon>
        <taxon>Chitinophagaceae</taxon>
        <taxon>Chitinophaga</taxon>
    </lineage>
</organism>
<reference evidence="3" key="1">
    <citation type="submission" date="2020-04" db="EMBL/GenBank/DDBJ databases">
        <authorList>
            <person name="Kittiwongwattana C."/>
        </authorList>
    </citation>
    <scope>NUCLEOTIDE SEQUENCE [LARGE SCALE GENOMIC DNA]</scope>
    <source>
        <strain evidence="3">1310</strain>
    </source>
</reference>
<dbReference type="Gene3D" id="3.30.200.20">
    <property type="entry name" value="Phosphorylase Kinase, domain 1"/>
    <property type="match status" value="1"/>
</dbReference>
<dbReference type="PANTHER" id="PTHR40086">
    <property type="entry name" value="PHOSPHOTRANSFERASE YTMP-RELATED"/>
    <property type="match status" value="1"/>
</dbReference>
<evidence type="ECO:0000313" key="3">
    <source>
        <dbReference type="Proteomes" id="UP000502421"/>
    </source>
</evidence>
<sequence length="308" mass="35640">MSALSTTDIAREASELLQEEVITCERITQGMTNINYLISTPGNKYVYRLPGSGAELFINRYEEHDIIQQISPLSIDVSTVHYEVTSGKKITRFIEVGPDTACRQTKNRMMAQLLQKLHHSGITFRNRFCPMEKIIFYESILTAHHIPFFCDYPAIRELLERLCASYPSLLQEHLAPCHNDIVPENVLITKEERTYLIDWEYGGMNNCFWDLASYSIEHRLNAAAENEFVATYLERPVQQDDNMQLLLFKILQDILWAIWAAIKVHFGADFGSYGPDRYVRGCNNLHQFLHQYENRFIPDLSPLLSPLK</sequence>
<feature type="domain" description="Aminoglycoside phosphotransferase" evidence="1">
    <location>
        <begin position="24"/>
        <end position="235"/>
    </location>
</feature>
<dbReference type="KEGG" id="coy:HF329_13100"/>
<dbReference type="RefSeq" id="WP_168804461.1">
    <property type="nucleotide sequence ID" value="NZ_CP051205.1"/>
</dbReference>